<name>A0A380AQD5_9GAMM</name>
<evidence type="ECO:0000313" key="15">
    <source>
        <dbReference type="Proteomes" id="UP000255061"/>
    </source>
</evidence>
<dbReference type="GO" id="GO:0005737">
    <property type="term" value="C:cytoplasm"/>
    <property type="evidence" value="ECO:0007669"/>
    <property type="project" value="UniProtKB-SubCell"/>
</dbReference>
<evidence type="ECO:0000256" key="7">
    <source>
        <dbReference type="ARBA" id="ARBA00022490"/>
    </source>
</evidence>
<feature type="domain" description="AB hydrolase-1" evidence="13">
    <location>
        <begin position="38"/>
        <end position="295"/>
    </location>
</feature>
<feature type="active site" description="Proton donor" evidence="12">
    <location>
        <position position="293"/>
    </location>
</feature>
<evidence type="ECO:0000256" key="4">
    <source>
        <dbReference type="ARBA" id="ARBA00012568"/>
    </source>
</evidence>
<comment type="similarity">
    <text evidence="3 11">Belongs to the peptidase S33 family.</text>
</comment>
<dbReference type="EC" id="3.4.11.5" evidence="4 11"/>
<dbReference type="Gene3D" id="3.40.50.1820">
    <property type="entry name" value="alpha/beta hydrolase"/>
    <property type="match status" value="1"/>
</dbReference>
<dbReference type="SUPFAM" id="SSF53474">
    <property type="entry name" value="alpha/beta-Hydrolases"/>
    <property type="match status" value="1"/>
</dbReference>
<evidence type="ECO:0000256" key="5">
    <source>
        <dbReference type="ARBA" id="ARBA00021843"/>
    </source>
</evidence>
<evidence type="ECO:0000256" key="10">
    <source>
        <dbReference type="ARBA" id="ARBA00029605"/>
    </source>
</evidence>
<comment type="subcellular location">
    <subcellularLocation>
        <location evidence="2 11">Cytoplasm</location>
    </subcellularLocation>
</comment>
<dbReference type="AlphaFoldDB" id="A0A380AQD5"/>
<feature type="active site" evidence="12">
    <location>
        <position position="264"/>
    </location>
</feature>
<keyword evidence="8 11" id="KW-0645">Protease</keyword>
<dbReference type="Pfam" id="PF00561">
    <property type="entry name" value="Abhydrolase_1"/>
    <property type="match status" value="1"/>
</dbReference>
<evidence type="ECO:0000256" key="2">
    <source>
        <dbReference type="ARBA" id="ARBA00004496"/>
    </source>
</evidence>
<dbReference type="PANTHER" id="PTHR43722:SF1">
    <property type="entry name" value="PROLINE IMINOPEPTIDASE"/>
    <property type="match status" value="1"/>
</dbReference>
<dbReference type="RefSeq" id="WP_181879218.1">
    <property type="nucleotide sequence ID" value="NZ_BPFE01000002.1"/>
</dbReference>
<dbReference type="PIRSF" id="PIRSF006431">
    <property type="entry name" value="Pept_S33"/>
    <property type="match status" value="1"/>
</dbReference>
<dbReference type="Proteomes" id="UP000255061">
    <property type="component" value="Unassembled WGS sequence"/>
</dbReference>
<comment type="catalytic activity">
    <reaction evidence="1 11">
        <text>Release of N-terminal proline from a peptide.</text>
        <dbReference type="EC" id="3.4.11.5"/>
    </reaction>
</comment>
<dbReference type="GO" id="GO:0006508">
    <property type="term" value="P:proteolysis"/>
    <property type="evidence" value="ECO:0007669"/>
    <property type="project" value="UniProtKB-KW"/>
</dbReference>
<evidence type="ECO:0000256" key="9">
    <source>
        <dbReference type="ARBA" id="ARBA00022801"/>
    </source>
</evidence>
<reference evidence="14 15" key="1">
    <citation type="submission" date="2018-06" db="EMBL/GenBank/DDBJ databases">
        <authorList>
            <consortium name="Pathogen Informatics"/>
            <person name="Doyle S."/>
        </authorList>
    </citation>
    <scope>NUCLEOTIDE SEQUENCE [LARGE SCALE GENOMIC DNA]</scope>
    <source>
        <strain evidence="14 15">NCTC10736</strain>
    </source>
</reference>
<keyword evidence="6 11" id="KW-0031">Aminopeptidase</keyword>
<dbReference type="PANTHER" id="PTHR43722">
    <property type="entry name" value="PROLINE IMINOPEPTIDASE"/>
    <property type="match status" value="1"/>
</dbReference>
<dbReference type="PRINTS" id="PR00793">
    <property type="entry name" value="PROAMNOPTASE"/>
</dbReference>
<protein>
    <recommendedName>
        <fullName evidence="5 11">Proline iminopeptidase</fullName>
        <shortName evidence="11">PIP</shortName>
        <ecNumber evidence="4 11">3.4.11.5</ecNumber>
    </recommendedName>
    <alternativeName>
        <fullName evidence="10 11">Prolyl aminopeptidase</fullName>
    </alternativeName>
</protein>
<keyword evidence="7 11" id="KW-0963">Cytoplasm</keyword>
<feature type="active site" description="Nucleophile" evidence="12">
    <location>
        <position position="112"/>
    </location>
</feature>
<dbReference type="InterPro" id="IPR029058">
    <property type="entry name" value="AB_hydrolase_fold"/>
</dbReference>
<gene>
    <name evidence="14" type="primary">pip_2</name>
    <name evidence="14" type="ORF">NCTC10736_02735</name>
</gene>
<organism evidence="14 15">
    <name type="scientific">Shewanella morhuae</name>
    <dbReference type="NCBI Taxonomy" id="365591"/>
    <lineage>
        <taxon>Bacteria</taxon>
        <taxon>Pseudomonadati</taxon>
        <taxon>Pseudomonadota</taxon>
        <taxon>Gammaproteobacteria</taxon>
        <taxon>Alteromonadales</taxon>
        <taxon>Shewanellaceae</taxon>
        <taxon>Shewanella</taxon>
    </lineage>
</organism>
<evidence type="ECO:0000256" key="6">
    <source>
        <dbReference type="ARBA" id="ARBA00022438"/>
    </source>
</evidence>
<dbReference type="EMBL" id="UGYV01000001">
    <property type="protein sequence ID" value="SUI85417.1"/>
    <property type="molecule type" value="Genomic_DNA"/>
</dbReference>
<dbReference type="InterPro" id="IPR002410">
    <property type="entry name" value="Peptidase_S33"/>
</dbReference>
<evidence type="ECO:0000313" key="14">
    <source>
        <dbReference type="EMBL" id="SUI85417.1"/>
    </source>
</evidence>
<dbReference type="InterPro" id="IPR000073">
    <property type="entry name" value="AB_hydrolase_1"/>
</dbReference>
<dbReference type="GO" id="GO:0004177">
    <property type="term" value="F:aminopeptidase activity"/>
    <property type="evidence" value="ECO:0007669"/>
    <property type="project" value="UniProtKB-UniRule"/>
</dbReference>
<evidence type="ECO:0000256" key="3">
    <source>
        <dbReference type="ARBA" id="ARBA00010088"/>
    </source>
</evidence>
<dbReference type="InterPro" id="IPR005944">
    <property type="entry name" value="Pro_iminopeptidase"/>
</dbReference>
<proteinExistence type="inferred from homology"/>
<evidence type="ECO:0000256" key="11">
    <source>
        <dbReference type="PIRNR" id="PIRNR006431"/>
    </source>
</evidence>
<evidence type="ECO:0000259" key="13">
    <source>
        <dbReference type="Pfam" id="PF00561"/>
    </source>
</evidence>
<keyword evidence="9 11" id="KW-0378">Hydrolase</keyword>
<accession>A0A380AQD5</accession>
<evidence type="ECO:0000256" key="1">
    <source>
        <dbReference type="ARBA" id="ARBA00001585"/>
    </source>
</evidence>
<sequence>MMESVLQSCPPFIRQDWISVGNGQQLHLAQYGNPQGIPLLYLHGGPGAGCDISELALFNAEQYWVLLLDQRGAGRSLPLGDLTHNHLNGLICDIEAIRLSLGIERWCLVGGSFGATLGLIYSGLFPERVIAQVLWALFIPSKAGINWLYGYDGAAKLQPAAYGLFSGNPSTITSLAELLEDYQQGLSSVDTVQRHYYARRWIQWELKLAGARLVLPRLLPEAVLALADIELHFARHNYFNAMSVLQRVMPRVTARSVLLQGMQDAICPAALLQHFLAEQEHAITLITVNDGAHMLNSESLFLAVTAQIHAMWMWIHQREIA</sequence>
<evidence type="ECO:0000256" key="8">
    <source>
        <dbReference type="ARBA" id="ARBA00022670"/>
    </source>
</evidence>
<evidence type="ECO:0000256" key="12">
    <source>
        <dbReference type="PIRSR" id="PIRSR006431-1"/>
    </source>
</evidence>